<dbReference type="Proteomes" id="UP001385951">
    <property type="component" value="Unassembled WGS sequence"/>
</dbReference>
<evidence type="ECO:0000313" key="2">
    <source>
        <dbReference type="Proteomes" id="UP001385951"/>
    </source>
</evidence>
<accession>A0AAW0GNU3</accession>
<evidence type="ECO:0000313" key="1">
    <source>
        <dbReference type="EMBL" id="KAK7692749.1"/>
    </source>
</evidence>
<gene>
    <name evidence="1" type="ORF">QCA50_004382</name>
</gene>
<reference evidence="1 2" key="1">
    <citation type="submission" date="2022-09" db="EMBL/GenBank/DDBJ databases">
        <authorList>
            <person name="Palmer J.M."/>
        </authorList>
    </citation>
    <scope>NUCLEOTIDE SEQUENCE [LARGE SCALE GENOMIC DNA]</scope>
    <source>
        <strain evidence="1 2">DSM 7382</strain>
    </source>
</reference>
<organism evidence="1 2">
    <name type="scientific">Cerrena zonata</name>
    <dbReference type="NCBI Taxonomy" id="2478898"/>
    <lineage>
        <taxon>Eukaryota</taxon>
        <taxon>Fungi</taxon>
        <taxon>Dikarya</taxon>
        <taxon>Basidiomycota</taxon>
        <taxon>Agaricomycotina</taxon>
        <taxon>Agaricomycetes</taxon>
        <taxon>Polyporales</taxon>
        <taxon>Cerrenaceae</taxon>
        <taxon>Cerrena</taxon>
    </lineage>
</organism>
<sequence length="145" mass="16550">MNSRLLFLLNHHHLHPHPRKLLHLRGLKAVISEMDYAPRSCVGFDGHLFLLHPIPVAQSLLTGHQQGKWDHGHFAAASFHVWGDPGTPRSTIIVLSQDKIISSLAFSHQPSAQRQNDYEEHSLRMRYGLSEWFPSYPTFDTASVR</sequence>
<comment type="caution">
    <text evidence="1">The sequence shown here is derived from an EMBL/GenBank/DDBJ whole genome shotgun (WGS) entry which is preliminary data.</text>
</comment>
<dbReference type="AlphaFoldDB" id="A0AAW0GNU3"/>
<protein>
    <submittedName>
        <fullName evidence="1">Uncharacterized protein</fullName>
    </submittedName>
</protein>
<proteinExistence type="predicted"/>
<dbReference type="EMBL" id="JASBNA010000004">
    <property type="protein sequence ID" value="KAK7692749.1"/>
    <property type="molecule type" value="Genomic_DNA"/>
</dbReference>
<keyword evidence="2" id="KW-1185">Reference proteome</keyword>
<name>A0AAW0GNU3_9APHY</name>